<dbReference type="WBParaSite" id="TREG1_144990.1">
    <property type="protein sequence ID" value="TREG1_144990.1"/>
    <property type="gene ID" value="TREG1_144990"/>
</dbReference>
<reference evidence="3" key="2">
    <citation type="submission" date="2023-11" db="UniProtKB">
        <authorList>
            <consortium name="WormBaseParasite"/>
        </authorList>
    </citation>
    <scope>IDENTIFICATION</scope>
</reference>
<protein>
    <submittedName>
        <fullName evidence="3">Uncharacterized protein</fullName>
    </submittedName>
</protein>
<dbReference type="AlphaFoldDB" id="A0AA85JDW8"/>
<sequence length="138" mass="15809">MLEQPMQRQPHFWTLTSSLQVSHHLSIFISSLCMEFTVVLISVFVQVYVTFKSSAHGIGLAILKHSHILFMYIMKSCPNTLPWMTPLLIGLGLEVIEPFLVVSFLSQGNDFIQLWRVCLSVFDIELCTNVRKFESPHP</sequence>
<feature type="transmembrane region" description="Helical" evidence="1">
    <location>
        <begin position="55"/>
        <end position="74"/>
    </location>
</feature>
<feature type="transmembrane region" description="Helical" evidence="1">
    <location>
        <begin position="25"/>
        <end position="49"/>
    </location>
</feature>
<proteinExistence type="predicted"/>
<dbReference type="Proteomes" id="UP000050795">
    <property type="component" value="Unassembled WGS sequence"/>
</dbReference>
<name>A0AA85JDW8_TRIRE</name>
<keyword evidence="1" id="KW-1133">Transmembrane helix</keyword>
<keyword evidence="1" id="KW-0812">Transmembrane</keyword>
<keyword evidence="1" id="KW-0472">Membrane</keyword>
<evidence type="ECO:0000313" key="2">
    <source>
        <dbReference type="Proteomes" id="UP000050795"/>
    </source>
</evidence>
<evidence type="ECO:0000256" key="1">
    <source>
        <dbReference type="SAM" id="Phobius"/>
    </source>
</evidence>
<evidence type="ECO:0000313" key="3">
    <source>
        <dbReference type="WBParaSite" id="TREG1_144990.1"/>
    </source>
</evidence>
<keyword evidence="2" id="KW-1185">Reference proteome</keyword>
<accession>A0AA85JDW8</accession>
<feature type="transmembrane region" description="Helical" evidence="1">
    <location>
        <begin position="86"/>
        <end position="106"/>
    </location>
</feature>
<reference evidence="2" key="1">
    <citation type="submission" date="2022-06" db="EMBL/GenBank/DDBJ databases">
        <authorList>
            <person name="Berger JAMES D."/>
            <person name="Berger JAMES D."/>
        </authorList>
    </citation>
    <scope>NUCLEOTIDE SEQUENCE [LARGE SCALE GENOMIC DNA]</scope>
</reference>
<organism evidence="2 3">
    <name type="scientific">Trichobilharzia regenti</name>
    <name type="common">Nasal bird schistosome</name>
    <dbReference type="NCBI Taxonomy" id="157069"/>
    <lineage>
        <taxon>Eukaryota</taxon>
        <taxon>Metazoa</taxon>
        <taxon>Spiralia</taxon>
        <taxon>Lophotrochozoa</taxon>
        <taxon>Platyhelminthes</taxon>
        <taxon>Trematoda</taxon>
        <taxon>Digenea</taxon>
        <taxon>Strigeidida</taxon>
        <taxon>Schistosomatoidea</taxon>
        <taxon>Schistosomatidae</taxon>
        <taxon>Trichobilharzia</taxon>
    </lineage>
</organism>